<feature type="domain" description="N4BP1 UBA-like" evidence="6">
    <location>
        <begin position="310"/>
        <end position="353"/>
    </location>
</feature>
<feature type="compositionally biased region" description="Polar residues" evidence="2">
    <location>
        <begin position="583"/>
        <end position="610"/>
    </location>
</feature>
<feature type="compositionally biased region" description="Basic and acidic residues" evidence="2">
    <location>
        <begin position="370"/>
        <end position="392"/>
    </location>
</feature>
<dbReference type="PANTHER" id="PTHR12876:SF28">
    <property type="entry name" value="PROTEIN KHNYN"/>
    <property type="match status" value="1"/>
</dbReference>
<feature type="domain" description="N4BP1 C-terminal UBA" evidence="7">
    <location>
        <begin position="895"/>
        <end position="941"/>
    </location>
</feature>
<evidence type="ECO:0000259" key="8">
    <source>
        <dbReference type="Pfam" id="PF23255"/>
    </source>
</evidence>
<dbReference type="InterPro" id="IPR056630">
    <property type="entry name" value="KH_N4BP1_2nd"/>
</dbReference>
<feature type="compositionally biased region" description="Basic and acidic residues" evidence="2">
    <location>
        <begin position="401"/>
        <end position="410"/>
    </location>
</feature>
<evidence type="ECO:0000313" key="10">
    <source>
        <dbReference type="Proteomes" id="UP000324091"/>
    </source>
</evidence>
<dbReference type="Pfam" id="PF23050">
    <property type="entry name" value="KH_N4BP1_1st"/>
    <property type="match status" value="1"/>
</dbReference>
<keyword evidence="10" id="KW-1185">Reference proteome</keyword>
<evidence type="ECO:0000259" key="4">
    <source>
        <dbReference type="Pfam" id="PF23050"/>
    </source>
</evidence>
<dbReference type="Pfam" id="PF23053">
    <property type="entry name" value="UBA_N4BP1"/>
    <property type="match status" value="1"/>
</dbReference>
<feature type="region of interest" description="Disordered" evidence="2">
    <location>
        <begin position="583"/>
        <end position="645"/>
    </location>
</feature>
<dbReference type="InterPro" id="IPR056629">
    <property type="entry name" value="KH_N4BP1_1st"/>
</dbReference>
<dbReference type="PANTHER" id="PTHR12876">
    <property type="entry name" value="N4BP1-RELATED"/>
    <property type="match status" value="1"/>
</dbReference>
<dbReference type="GO" id="GO:0036464">
    <property type="term" value="C:cytoplasmic ribonucleoprotein granule"/>
    <property type="evidence" value="ECO:0007669"/>
    <property type="project" value="TreeGrafter"/>
</dbReference>
<dbReference type="Pfam" id="PF23255">
    <property type="entry name" value="DUF7070"/>
    <property type="match status" value="1"/>
</dbReference>
<evidence type="ECO:0000259" key="3">
    <source>
        <dbReference type="Pfam" id="PF11977"/>
    </source>
</evidence>
<evidence type="ECO:0000259" key="7">
    <source>
        <dbReference type="Pfam" id="PF23054"/>
    </source>
</evidence>
<evidence type="ECO:0000313" key="9">
    <source>
        <dbReference type="EMBL" id="TWW63516.1"/>
    </source>
</evidence>
<comment type="caution">
    <text evidence="9">The sequence shown here is derived from an EMBL/GenBank/DDBJ whole genome shotgun (WGS) entry which is preliminary data.</text>
</comment>
<feature type="domain" description="RNase NYN" evidence="3">
    <location>
        <begin position="677"/>
        <end position="829"/>
    </location>
</feature>
<feature type="domain" description="DUF7070" evidence="8">
    <location>
        <begin position="428"/>
        <end position="474"/>
    </location>
</feature>
<dbReference type="Pfam" id="PF23054">
    <property type="entry name" value="UBA_N4BP1_C"/>
    <property type="match status" value="1"/>
</dbReference>
<reference evidence="9 10" key="1">
    <citation type="submission" date="2019-04" db="EMBL/GenBank/DDBJ databases">
        <title>Chromosome genome assembly for Takifugu flavidus.</title>
        <authorList>
            <person name="Xiao S."/>
        </authorList>
    </citation>
    <scope>NUCLEOTIDE SEQUENCE [LARGE SCALE GENOMIC DNA]</scope>
    <source>
        <strain evidence="9">HTHZ2018</strain>
        <tissue evidence="9">Muscle</tissue>
    </source>
</reference>
<feature type="region of interest" description="Disordered" evidence="2">
    <location>
        <begin position="871"/>
        <end position="896"/>
    </location>
</feature>
<gene>
    <name evidence="9" type="ORF">D4764_03G0005240</name>
</gene>
<evidence type="ECO:0000259" key="5">
    <source>
        <dbReference type="Pfam" id="PF23052"/>
    </source>
</evidence>
<dbReference type="GO" id="GO:0003729">
    <property type="term" value="F:mRNA binding"/>
    <property type="evidence" value="ECO:0007669"/>
    <property type="project" value="TreeGrafter"/>
</dbReference>
<dbReference type="EMBL" id="RHFK02000016">
    <property type="protein sequence ID" value="TWW63516.1"/>
    <property type="molecule type" value="Genomic_DNA"/>
</dbReference>
<dbReference type="FunFam" id="3.40.50.11980:FF:000001">
    <property type="entry name" value="ZC3H12A isoform 1"/>
    <property type="match status" value="1"/>
</dbReference>
<dbReference type="SUPFAM" id="SSF54791">
    <property type="entry name" value="Eukaryotic type KH-domain (KH-domain type I)"/>
    <property type="match status" value="1"/>
</dbReference>
<dbReference type="Pfam" id="PF11977">
    <property type="entry name" value="RNase_Zc3h12a"/>
    <property type="match status" value="1"/>
</dbReference>
<dbReference type="Pfam" id="PF23052">
    <property type="entry name" value="KH_N4BP1_2nd"/>
    <property type="match status" value="1"/>
</dbReference>
<comment type="similarity">
    <text evidence="1">Belongs to the N4BP1 family.</text>
</comment>
<dbReference type="GO" id="GO:0005634">
    <property type="term" value="C:nucleus"/>
    <property type="evidence" value="ECO:0007669"/>
    <property type="project" value="TreeGrafter"/>
</dbReference>
<protein>
    <submittedName>
        <fullName evidence="9">NEDD4-binding protein 1</fullName>
    </submittedName>
</protein>
<feature type="domain" description="N4BP1 second type I KH-domain" evidence="5">
    <location>
        <begin position="86"/>
        <end position="209"/>
    </location>
</feature>
<proteinExistence type="inferred from homology"/>
<sequence length="945" mass="105247">MEAERRSDGGGGGREVEVMDEFACAGMLSGSLTSLHDGVERIFGVKFDIGEQEAFHTSDGQIWLKLQGQENGVRAAKLFVKGVVNQEEQQEVSYPGVLHCVFCGARGLFIDSLIRNTSAQIVLGSRGHLLISGLAEPVVRACSLIADLVEKYECTQSRSTDPGERGSSESLDSRRAFKALVEKWEDRHILDLLVLPGSVKEVLLDLVKESGLEPTSRMALTDGNERGGADGYSVGKWDSTTCRWDEAMAEGSSQGPAIQHFLPAGLQGRTDSTKRLFPQELGDQDHSEQGVTLNTPVTEEPGQEDERELQFLLLLKFFTAMGYTEDVVKQVLARTGPKEASQILDLVQQEQDRTDQGQTAQANPDVVTLQREKNRPCESEHRDDGEPTEAARLKLMNGETRNGEGVKENTIHPQTEASNAKGQEEEEQEEDFVLRVLKKAAVSCGYAEQKVAEVYNMLPNRSTHHLLLELQRETPDTFWEEPREIDDVVLEKGGPNFSPAGGGTREVETVVPSGEREPVDQTWQAMPKKHTGQEDVLDWNNTPDQFTVNQYTSKKKQQHLPKLKIPHQNSLQEVKGPPMLTYSTSLNPTHATSKQNQHKQPSTMNKTPQASKALKLALQDPQSSIQPGKDSFTPRAKERQGFTSTSSVVVTGEQRFLEGLQTPFELQLTDKPGDPNLRTIIIDGSNVAMSHGLGLFFSCRGIALAVQHFWDRGHRHITALLPQWRQKVDPKTKEQHYLIELQRLGLLAYTPSREVQGKRISSYDDRFMLQLAEKTNGVIVTNDNLRDLLDDSPVWRDIIKKRLLQYTLVGDHFMVPDDPLGRGGPHLDDFLRLNHSNPHPGSHSFAGMATAFRSPRPPRSQTEVLNFRDRRNGNAEMGSGNTWNRPRQFGAPAGDRSLEETAGLREQLCQVFSGQDNMVALVLQCHPAERDVNVLSGLILEQQKD</sequence>
<dbReference type="Proteomes" id="UP000324091">
    <property type="component" value="Chromosome 3"/>
</dbReference>
<evidence type="ECO:0000259" key="6">
    <source>
        <dbReference type="Pfam" id="PF23053"/>
    </source>
</evidence>
<dbReference type="InterPro" id="IPR051101">
    <property type="entry name" value="ZC3H12/N4BP1_RNase_Reg"/>
</dbReference>
<feature type="region of interest" description="Disordered" evidence="2">
    <location>
        <begin position="280"/>
        <end position="304"/>
    </location>
</feature>
<dbReference type="Gene3D" id="3.40.50.11980">
    <property type="match status" value="1"/>
</dbReference>
<dbReference type="InterPro" id="IPR055498">
    <property type="entry name" value="DUF7070"/>
</dbReference>
<evidence type="ECO:0000256" key="1">
    <source>
        <dbReference type="ARBA" id="ARBA00038274"/>
    </source>
</evidence>
<dbReference type="InterPro" id="IPR056631">
    <property type="entry name" value="UBA_N4BP1"/>
</dbReference>
<dbReference type="InterPro" id="IPR036612">
    <property type="entry name" value="KH_dom_type_1_sf"/>
</dbReference>
<dbReference type="AlphaFoldDB" id="A0A5C6N891"/>
<accession>A0A5C6N891</accession>
<feature type="compositionally biased region" description="Polar residues" evidence="2">
    <location>
        <begin position="411"/>
        <end position="421"/>
    </location>
</feature>
<feature type="region of interest" description="Disordered" evidence="2">
    <location>
        <begin position="349"/>
        <end position="426"/>
    </location>
</feature>
<dbReference type="GO" id="GO:0004521">
    <property type="term" value="F:RNA endonuclease activity"/>
    <property type="evidence" value="ECO:0007669"/>
    <property type="project" value="TreeGrafter"/>
</dbReference>
<evidence type="ECO:0000256" key="2">
    <source>
        <dbReference type="SAM" id="MobiDB-lite"/>
    </source>
</evidence>
<dbReference type="InterPro" id="IPR021869">
    <property type="entry name" value="RNase_Zc3h12_NYN"/>
</dbReference>
<dbReference type="InterPro" id="IPR056578">
    <property type="entry name" value="UBA_N4BP1_C"/>
</dbReference>
<organism evidence="9 10">
    <name type="scientific">Takifugu flavidus</name>
    <name type="common">sansaifugu</name>
    <dbReference type="NCBI Taxonomy" id="433684"/>
    <lineage>
        <taxon>Eukaryota</taxon>
        <taxon>Metazoa</taxon>
        <taxon>Chordata</taxon>
        <taxon>Craniata</taxon>
        <taxon>Vertebrata</taxon>
        <taxon>Euteleostomi</taxon>
        <taxon>Actinopterygii</taxon>
        <taxon>Neopterygii</taxon>
        <taxon>Teleostei</taxon>
        <taxon>Neoteleostei</taxon>
        <taxon>Acanthomorphata</taxon>
        <taxon>Eupercaria</taxon>
        <taxon>Tetraodontiformes</taxon>
        <taxon>Tetradontoidea</taxon>
        <taxon>Tetraodontidae</taxon>
        <taxon>Takifugu</taxon>
    </lineage>
</organism>
<name>A0A5C6N891_9TELE</name>
<feature type="domain" description="N4BP1 first type I KH-domain" evidence="4">
    <location>
        <begin position="20"/>
        <end position="85"/>
    </location>
</feature>